<name>A0ABP9G9N2_9MICC</name>
<dbReference type="InterPro" id="IPR011335">
    <property type="entry name" value="Restrct_endonuc-II-like"/>
</dbReference>
<feature type="compositionally biased region" description="Basic and acidic residues" evidence="2">
    <location>
        <begin position="409"/>
        <end position="423"/>
    </location>
</feature>
<evidence type="ECO:0000313" key="5">
    <source>
        <dbReference type="Proteomes" id="UP001500368"/>
    </source>
</evidence>
<feature type="coiled-coil region" evidence="1">
    <location>
        <begin position="280"/>
        <end position="307"/>
    </location>
</feature>
<gene>
    <name evidence="4" type="ORF">GCM10025790_22960</name>
</gene>
<accession>A0ABP9G9N2</accession>
<dbReference type="InterPro" id="IPR011604">
    <property type="entry name" value="PDDEXK-like_dom_sf"/>
</dbReference>
<dbReference type="Pfam" id="PF09588">
    <property type="entry name" value="YqaJ"/>
    <property type="match status" value="1"/>
</dbReference>
<dbReference type="Gene3D" id="3.90.320.10">
    <property type="match status" value="2"/>
</dbReference>
<keyword evidence="1" id="KW-0175">Coiled coil</keyword>
<sequence length="765" mass="83953">MSKTGGGIGTNQYKIKGTSQAKGRTGAQGESAVTLMDGTDDIWGLDVEVTTPDYYAHPDAEKVLTVDADQQNVEDVARTGVLSSELAQLLGMTSYGGPGAVLGRKGDYSQVHGHRTWIDQNVYKPMALEKFKEQRGLATRRAGLLASKDLPEMLADVDAFTSDGGTVTVRCYRSGSTDAHTWRTGQLPSEQYWAAQQDMAVTGKGHAYAVGYNVGTGEMHTIRVERDDNAIDGLRTGIEHYWDLYDRGEAPEPEGREDIWFDKLPRGETRQLSPDESEETAQLLQALASTEAELKDVEQARDAAQARLLYALRGAERLVSDDQVLVSNTHKATKKGLASPSLTSLRAFDESLVEHYISTVEGNSTVIDADKLVEDDPDTAWAATQRTLDPRTPRLADPIPGVKRLRGAPKGEKPGDDLGDRRCPDARLVLPADVDHNDPRWHAERTKGYGGSDAAKIMGDSSYGGIATVYDEKTDAAPVSFTGNHYTAVGHAVEPLIAEEFEAKTGIRTRRAGTMAAKSRDYFRANVDRLTADGGVLEIKSFRNHSKVAEDWEAGSIPKTAWWQLQQCMAVTGRQHGYGIGMNVESGKSFIVEVARDEEAISRLTERVDYLENCRVSSTRPAPDAADLALETRHAAKAPTGSTRTITEDEAVGVREDIAVHRSATERVEELSAQREETRERLKALAGTAEKVVDTEGKILVSNRPQKKISGTILKALDKETPEKNLMKTYSSMKKVERRTLDAERLKAERPDVYHASIPRKFQTI</sequence>
<evidence type="ECO:0000259" key="3">
    <source>
        <dbReference type="Pfam" id="PF09588"/>
    </source>
</evidence>
<feature type="region of interest" description="Disordered" evidence="2">
    <location>
        <begin position="1"/>
        <end position="30"/>
    </location>
</feature>
<comment type="caution">
    <text evidence="4">The sequence shown here is derived from an EMBL/GenBank/DDBJ whole genome shotgun (WGS) entry which is preliminary data.</text>
</comment>
<dbReference type="Proteomes" id="UP001500368">
    <property type="component" value="Unassembled WGS sequence"/>
</dbReference>
<keyword evidence="5" id="KW-1185">Reference proteome</keyword>
<dbReference type="EMBL" id="BAABLW010000007">
    <property type="protein sequence ID" value="GAA4925068.1"/>
    <property type="molecule type" value="Genomic_DNA"/>
</dbReference>
<evidence type="ECO:0000256" key="2">
    <source>
        <dbReference type="SAM" id="MobiDB-lite"/>
    </source>
</evidence>
<feature type="domain" description="YqaJ viral recombinase" evidence="3">
    <location>
        <begin position="441"/>
        <end position="575"/>
    </location>
</feature>
<dbReference type="InterPro" id="IPR019080">
    <property type="entry name" value="YqaJ_viral_recombinase"/>
</dbReference>
<proteinExistence type="predicted"/>
<feature type="region of interest" description="Disordered" evidence="2">
    <location>
        <begin position="390"/>
        <end position="423"/>
    </location>
</feature>
<evidence type="ECO:0000256" key="1">
    <source>
        <dbReference type="SAM" id="Coils"/>
    </source>
</evidence>
<reference evidence="5" key="1">
    <citation type="journal article" date="2019" name="Int. J. Syst. Evol. Microbiol.">
        <title>The Global Catalogue of Microorganisms (GCM) 10K type strain sequencing project: providing services to taxonomists for standard genome sequencing and annotation.</title>
        <authorList>
            <consortium name="The Broad Institute Genomics Platform"/>
            <consortium name="The Broad Institute Genome Sequencing Center for Infectious Disease"/>
            <person name="Wu L."/>
            <person name="Ma J."/>
        </authorList>
    </citation>
    <scope>NUCLEOTIDE SEQUENCE [LARGE SCALE GENOMIC DNA]</scope>
    <source>
        <strain evidence="5">JCM 19129</strain>
    </source>
</reference>
<evidence type="ECO:0000313" key="4">
    <source>
        <dbReference type="EMBL" id="GAA4925068.1"/>
    </source>
</evidence>
<dbReference type="RefSeq" id="WP_345478151.1">
    <property type="nucleotide sequence ID" value="NZ_BAABLW010000007.1"/>
</dbReference>
<feature type="coiled-coil region" evidence="1">
    <location>
        <begin position="661"/>
        <end position="688"/>
    </location>
</feature>
<dbReference type="SUPFAM" id="SSF52980">
    <property type="entry name" value="Restriction endonuclease-like"/>
    <property type="match status" value="2"/>
</dbReference>
<protein>
    <recommendedName>
        <fullName evidence="3">YqaJ viral recombinase domain-containing protein</fullName>
    </recommendedName>
</protein>
<organism evidence="4 5">
    <name type="scientific">Nesterenkonia rhizosphaerae</name>
    <dbReference type="NCBI Taxonomy" id="1348272"/>
    <lineage>
        <taxon>Bacteria</taxon>
        <taxon>Bacillati</taxon>
        <taxon>Actinomycetota</taxon>
        <taxon>Actinomycetes</taxon>
        <taxon>Micrococcales</taxon>
        <taxon>Micrococcaceae</taxon>
        <taxon>Nesterenkonia</taxon>
    </lineage>
</organism>
<feature type="compositionally biased region" description="Polar residues" evidence="2">
    <location>
        <begin position="10"/>
        <end position="22"/>
    </location>
</feature>